<gene>
    <name evidence="4" type="ORF">MNB_SV-9-1544</name>
</gene>
<dbReference type="GO" id="GO:0046914">
    <property type="term" value="F:transition metal ion binding"/>
    <property type="evidence" value="ECO:0007669"/>
    <property type="project" value="TreeGrafter"/>
</dbReference>
<dbReference type="InterPro" id="IPR051909">
    <property type="entry name" value="MFP_Cation_Efflux"/>
</dbReference>
<dbReference type="GO" id="GO:0030288">
    <property type="term" value="C:outer membrane-bounded periplasmic space"/>
    <property type="evidence" value="ECO:0007669"/>
    <property type="project" value="TreeGrafter"/>
</dbReference>
<name>A0A1W1BGB4_9ZZZZ</name>
<dbReference type="GO" id="GO:0015679">
    <property type="term" value="P:plasma membrane copper ion transport"/>
    <property type="evidence" value="ECO:0007669"/>
    <property type="project" value="TreeGrafter"/>
</dbReference>
<dbReference type="Pfam" id="PF25919">
    <property type="entry name" value="BSH_CusB"/>
    <property type="match status" value="1"/>
</dbReference>
<dbReference type="InterPro" id="IPR058790">
    <property type="entry name" value="BSH_CusB"/>
</dbReference>
<feature type="domain" description="CusB-like barrel-sandwich hybrid" evidence="2">
    <location>
        <begin position="58"/>
        <end position="167"/>
    </location>
</feature>
<protein>
    <submittedName>
        <fullName evidence="4">Cation efflux system protein</fullName>
    </submittedName>
</protein>
<dbReference type="SUPFAM" id="SSF111369">
    <property type="entry name" value="HlyD-like secretion proteins"/>
    <property type="match status" value="1"/>
</dbReference>
<evidence type="ECO:0000259" key="3">
    <source>
        <dbReference type="Pfam" id="PF25954"/>
    </source>
</evidence>
<proteinExistence type="predicted"/>
<dbReference type="EMBL" id="FPHG01000017">
    <property type="protein sequence ID" value="SFV52594.1"/>
    <property type="molecule type" value="Genomic_DNA"/>
</dbReference>
<dbReference type="Gene3D" id="2.40.420.20">
    <property type="match status" value="1"/>
</dbReference>
<organism evidence="4">
    <name type="scientific">hydrothermal vent metagenome</name>
    <dbReference type="NCBI Taxonomy" id="652676"/>
    <lineage>
        <taxon>unclassified sequences</taxon>
        <taxon>metagenomes</taxon>
        <taxon>ecological metagenomes</taxon>
    </lineage>
</organism>
<dbReference type="AlphaFoldDB" id="A0A1W1BGB4"/>
<dbReference type="PANTHER" id="PTHR30097">
    <property type="entry name" value="CATION EFFLUX SYSTEM PROTEIN CUSB"/>
    <property type="match status" value="1"/>
</dbReference>
<keyword evidence="1" id="KW-0813">Transport</keyword>
<reference evidence="4" key="1">
    <citation type="submission" date="2016-10" db="EMBL/GenBank/DDBJ databases">
        <authorList>
            <person name="de Groot N.N."/>
        </authorList>
    </citation>
    <scope>NUCLEOTIDE SEQUENCE</scope>
</reference>
<evidence type="ECO:0000259" key="2">
    <source>
        <dbReference type="Pfam" id="PF25919"/>
    </source>
</evidence>
<dbReference type="Pfam" id="PF25954">
    <property type="entry name" value="Beta-barrel_RND_2"/>
    <property type="match status" value="1"/>
</dbReference>
<dbReference type="GO" id="GO:0060003">
    <property type="term" value="P:copper ion export"/>
    <property type="evidence" value="ECO:0007669"/>
    <property type="project" value="TreeGrafter"/>
</dbReference>
<sequence length="327" mass="37789">MRILLILLISVLLDAKVVEVKQLFNKTTVKVKKEDFSVSKDFYGDTRIDEGSIRDIVLRYDGFINHLYVNREYQAVKKSQKLFNIYSKEIVNIQEELIVSKKINTTLTSALKTRLRRLDIDNSIISKISNRAIENINILSPIDGVVIKKNINSGSFVKKGKLLLQIANFSQLWVIAKVYQRDISFIKKGMSADIKIDGFETIKSKVDFIYPTLNQKTKTIDIRLIIDNRDYKIYPNLFAKVRFKKASKSILTLPRSAVLTKANKHYIFKPINDREFEPVEVVAIRLNSYKFEIKSGLKEGDEVIDRVMFMLDSEATTNGLYDDDEDW</sequence>
<feature type="domain" description="CusB-like beta-barrel" evidence="3">
    <location>
        <begin position="171"/>
        <end position="246"/>
    </location>
</feature>
<dbReference type="InterPro" id="IPR058792">
    <property type="entry name" value="Beta-barrel_RND_2"/>
</dbReference>
<evidence type="ECO:0000313" key="4">
    <source>
        <dbReference type="EMBL" id="SFV52594.1"/>
    </source>
</evidence>
<dbReference type="Gene3D" id="2.40.30.170">
    <property type="match status" value="1"/>
</dbReference>
<dbReference type="PANTHER" id="PTHR30097:SF15">
    <property type="entry name" value="CATION EFFLUX SYSTEM PROTEIN CUSB"/>
    <property type="match status" value="1"/>
</dbReference>
<accession>A0A1W1BGB4</accession>
<evidence type="ECO:0000256" key="1">
    <source>
        <dbReference type="ARBA" id="ARBA00022448"/>
    </source>
</evidence>